<dbReference type="EMBL" id="LAZR01000541">
    <property type="protein sequence ID" value="KKN64886.1"/>
    <property type="molecule type" value="Genomic_DNA"/>
</dbReference>
<name>A0A0F9UUN6_9ZZZZ</name>
<dbReference type="AlphaFoldDB" id="A0A0F9UUN6"/>
<proteinExistence type="predicted"/>
<protein>
    <submittedName>
        <fullName evidence="1">Uncharacterized protein</fullName>
    </submittedName>
</protein>
<evidence type="ECO:0000313" key="1">
    <source>
        <dbReference type="EMBL" id="KKN64886.1"/>
    </source>
</evidence>
<reference evidence="1" key="1">
    <citation type="journal article" date="2015" name="Nature">
        <title>Complex archaea that bridge the gap between prokaryotes and eukaryotes.</title>
        <authorList>
            <person name="Spang A."/>
            <person name="Saw J.H."/>
            <person name="Jorgensen S.L."/>
            <person name="Zaremba-Niedzwiedzka K."/>
            <person name="Martijn J."/>
            <person name="Lind A.E."/>
            <person name="van Eijk R."/>
            <person name="Schleper C."/>
            <person name="Guy L."/>
            <person name="Ettema T.J."/>
        </authorList>
    </citation>
    <scope>NUCLEOTIDE SEQUENCE</scope>
</reference>
<organism evidence="1">
    <name type="scientific">marine sediment metagenome</name>
    <dbReference type="NCBI Taxonomy" id="412755"/>
    <lineage>
        <taxon>unclassified sequences</taxon>
        <taxon>metagenomes</taxon>
        <taxon>ecological metagenomes</taxon>
    </lineage>
</organism>
<comment type="caution">
    <text evidence="1">The sequence shown here is derived from an EMBL/GenBank/DDBJ whole genome shotgun (WGS) entry which is preliminary data.</text>
</comment>
<sequence length="57" mass="6800">MRRPNMRTKKKRKKIHYELTWTAGVCGRYTEREHVTKITACVTCKDCKRLIKKGLSF</sequence>
<accession>A0A0F9UUN6</accession>
<gene>
    <name evidence="1" type="ORF">LCGC14_0487200</name>
</gene>